<evidence type="ECO:0000313" key="8">
    <source>
        <dbReference type="Proteomes" id="UP000598488"/>
    </source>
</evidence>
<organism evidence="7 8">
    <name type="scientific">Marinomonas ostreistagni</name>
    <dbReference type="NCBI Taxonomy" id="359209"/>
    <lineage>
        <taxon>Bacteria</taxon>
        <taxon>Pseudomonadati</taxon>
        <taxon>Pseudomonadota</taxon>
        <taxon>Gammaproteobacteria</taxon>
        <taxon>Oceanospirillales</taxon>
        <taxon>Oceanospirillaceae</taxon>
        <taxon>Marinomonas</taxon>
    </lineage>
</organism>
<protein>
    <submittedName>
        <fullName evidence="7">FAD-dependent monooxygenase</fullName>
    </submittedName>
</protein>
<keyword evidence="3" id="KW-0274">FAD</keyword>
<proteinExistence type="predicted"/>
<dbReference type="InterPro" id="IPR036188">
    <property type="entry name" value="FAD/NAD-bd_sf"/>
</dbReference>
<evidence type="ECO:0000256" key="5">
    <source>
        <dbReference type="ARBA" id="ARBA00023033"/>
    </source>
</evidence>
<feature type="domain" description="FAD-binding" evidence="6">
    <location>
        <begin position="22"/>
        <end position="362"/>
    </location>
</feature>
<sequence length="413" mass="45717">MILKVRPNTKESIVEQVDQAEQIIVVGAGIGGLTAALGLAKQGWCVKILEQAAELSEVGAGLQLSPNAVKVLRHLGVDQALTKHIFTPQNACIRDFRSGRYYLKMPLASDVVKRYGAPYWHVHRADLHQELVAACRQHGVEIVLGQRVQGYRNEKDHVKVLLEKDTLKASLLVGADGIHSQIRELMLGMQAPIFTGQVAWRGTVPVTNIAGATVQPDATVWAGPNRHVVTYYLRGGAFVNFIAVEEQAQWQNESWREEGDVDILRDKFSGWHPEVTAVLDGCESTFLWALNGRPTLSTWHDERVVLLGDACHPMLPFMAQGAAMAIEDAFVLAKTLAKYDFKEAFSRYEAFRKPRATAVQKQSCDNAALYHMHGGWQGRMKLEALGMASKFANGVINAKLDKIYGHDVTTLEL</sequence>
<keyword evidence="8" id="KW-1185">Reference proteome</keyword>
<dbReference type="PRINTS" id="PR00420">
    <property type="entry name" value="RNGMNOXGNASE"/>
</dbReference>
<comment type="caution">
    <text evidence="7">The sequence shown here is derived from an EMBL/GenBank/DDBJ whole genome shotgun (WGS) entry which is preliminary data.</text>
</comment>
<dbReference type="PANTHER" id="PTHR13789:SF318">
    <property type="entry name" value="GERANYLGERANYL DIPHOSPHATE REDUCTASE"/>
    <property type="match status" value="1"/>
</dbReference>
<reference evidence="7 8" key="1">
    <citation type="submission" date="2020-12" db="EMBL/GenBank/DDBJ databases">
        <title>Comparative genome analysis of fungal antagonists Marinomonas ostreistagni 398 and M. spartinae 468.</title>
        <authorList>
            <person name="Fields J.L."/>
            <person name="Mavrodi O.V."/>
            <person name="Biber P.D."/>
            <person name="Indest K.J."/>
            <person name="Mavrodi D.V."/>
        </authorList>
    </citation>
    <scope>NUCLEOTIDE SEQUENCE [LARGE SCALE GENOMIC DNA]</scope>
    <source>
        <strain evidence="7 8">USM7</strain>
    </source>
</reference>
<dbReference type="EMBL" id="JAEMUH010000003">
    <property type="protein sequence ID" value="MBJ7549753.1"/>
    <property type="molecule type" value="Genomic_DNA"/>
</dbReference>
<dbReference type="PANTHER" id="PTHR13789">
    <property type="entry name" value="MONOOXYGENASE"/>
    <property type="match status" value="1"/>
</dbReference>
<evidence type="ECO:0000256" key="3">
    <source>
        <dbReference type="ARBA" id="ARBA00022827"/>
    </source>
</evidence>
<dbReference type="GO" id="GO:0004497">
    <property type="term" value="F:monooxygenase activity"/>
    <property type="evidence" value="ECO:0007669"/>
    <property type="project" value="UniProtKB-KW"/>
</dbReference>
<keyword evidence="2" id="KW-0285">Flavoprotein</keyword>
<dbReference type="Gene3D" id="3.50.50.60">
    <property type="entry name" value="FAD/NAD(P)-binding domain"/>
    <property type="match status" value="1"/>
</dbReference>
<name>A0ABS0Z8H4_9GAMM</name>
<dbReference type="InterPro" id="IPR050493">
    <property type="entry name" value="FAD-dep_Monooxygenase_BioMet"/>
</dbReference>
<evidence type="ECO:0000256" key="2">
    <source>
        <dbReference type="ARBA" id="ARBA00022630"/>
    </source>
</evidence>
<comment type="cofactor">
    <cofactor evidence="1">
        <name>FAD</name>
        <dbReference type="ChEBI" id="CHEBI:57692"/>
    </cofactor>
</comment>
<dbReference type="InterPro" id="IPR002938">
    <property type="entry name" value="FAD-bd"/>
</dbReference>
<dbReference type="SUPFAM" id="SSF51905">
    <property type="entry name" value="FAD/NAD(P)-binding domain"/>
    <property type="match status" value="1"/>
</dbReference>
<evidence type="ECO:0000256" key="4">
    <source>
        <dbReference type="ARBA" id="ARBA00023002"/>
    </source>
</evidence>
<evidence type="ECO:0000259" key="6">
    <source>
        <dbReference type="Pfam" id="PF01494"/>
    </source>
</evidence>
<keyword evidence="5 7" id="KW-0503">Monooxygenase</keyword>
<accession>A0ABS0Z8H4</accession>
<evidence type="ECO:0000313" key="7">
    <source>
        <dbReference type="EMBL" id="MBJ7549753.1"/>
    </source>
</evidence>
<dbReference type="Pfam" id="PF01494">
    <property type="entry name" value="FAD_binding_3"/>
    <property type="match status" value="1"/>
</dbReference>
<keyword evidence="4" id="KW-0560">Oxidoreductase</keyword>
<gene>
    <name evidence="7" type="ORF">JHD44_03600</name>
</gene>
<dbReference type="Proteomes" id="UP000598488">
    <property type="component" value="Unassembled WGS sequence"/>
</dbReference>
<dbReference type="SUPFAM" id="SSF54373">
    <property type="entry name" value="FAD-linked reductases, C-terminal domain"/>
    <property type="match status" value="1"/>
</dbReference>
<evidence type="ECO:0000256" key="1">
    <source>
        <dbReference type="ARBA" id="ARBA00001974"/>
    </source>
</evidence>